<evidence type="ECO:0000313" key="1">
    <source>
        <dbReference type="EMBL" id="WMV38688.1"/>
    </source>
</evidence>
<dbReference type="EMBL" id="CP133618">
    <property type="protein sequence ID" value="WMV38694.1"/>
    <property type="molecule type" value="Genomic_DNA"/>
</dbReference>
<name>A0AAF0U3U4_SOLVR</name>
<proteinExistence type="predicted"/>
<dbReference type="Proteomes" id="UP001234989">
    <property type="component" value="Chromosome 7"/>
</dbReference>
<sequence>MGKLLLAQDFNRNPPKSARQKGMDGLTGGCCRTQLQVCSCCSIGEDDDNFPSILTCEGEEAAYGCCVCCCCELRCCCINVGQLLLLKLESGRVGS</sequence>
<organism evidence="2 3">
    <name type="scientific">Solanum verrucosum</name>
    <dbReference type="NCBI Taxonomy" id="315347"/>
    <lineage>
        <taxon>Eukaryota</taxon>
        <taxon>Viridiplantae</taxon>
        <taxon>Streptophyta</taxon>
        <taxon>Embryophyta</taxon>
        <taxon>Tracheophyta</taxon>
        <taxon>Spermatophyta</taxon>
        <taxon>Magnoliopsida</taxon>
        <taxon>eudicotyledons</taxon>
        <taxon>Gunneridae</taxon>
        <taxon>Pentapetalae</taxon>
        <taxon>asterids</taxon>
        <taxon>lamiids</taxon>
        <taxon>Solanales</taxon>
        <taxon>Solanaceae</taxon>
        <taxon>Solanoideae</taxon>
        <taxon>Solaneae</taxon>
        <taxon>Solanum</taxon>
    </lineage>
</organism>
<evidence type="ECO:0000313" key="3">
    <source>
        <dbReference type="Proteomes" id="UP001234989"/>
    </source>
</evidence>
<reference evidence="2" key="1">
    <citation type="submission" date="2023-08" db="EMBL/GenBank/DDBJ databases">
        <title>A de novo genome assembly of Solanum verrucosum Schlechtendal, a Mexican diploid species geographically isolated from the other diploid A-genome species in potato relatives.</title>
        <authorList>
            <person name="Hosaka K."/>
        </authorList>
    </citation>
    <scope>NUCLEOTIDE SEQUENCE</scope>
    <source>
        <tissue evidence="2">Young leaves</tissue>
    </source>
</reference>
<protein>
    <submittedName>
        <fullName evidence="2">Uncharacterized protein</fullName>
    </submittedName>
</protein>
<evidence type="ECO:0000313" key="2">
    <source>
        <dbReference type="EMBL" id="WMV38694.1"/>
    </source>
</evidence>
<accession>A0AAF0U3U4</accession>
<dbReference type="AlphaFoldDB" id="A0AAF0U3U4"/>
<dbReference type="EMBL" id="CP133618">
    <property type="protein sequence ID" value="WMV38688.1"/>
    <property type="molecule type" value="Genomic_DNA"/>
</dbReference>
<keyword evidence="3" id="KW-1185">Reference proteome</keyword>
<gene>
    <name evidence="1" type="ORF">MTR67_032073</name>
    <name evidence="2" type="ORF">MTR67_032079</name>
</gene>